<feature type="region of interest" description="Disordered" evidence="1">
    <location>
        <begin position="1"/>
        <end position="49"/>
    </location>
</feature>
<feature type="region of interest" description="Disordered" evidence="1">
    <location>
        <begin position="68"/>
        <end position="107"/>
    </location>
</feature>
<name>A0A918ACG6_9ACTN</name>
<evidence type="ECO:0000259" key="2">
    <source>
        <dbReference type="PROSITE" id="PS51178"/>
    </source>
</evidence>
<evidence type="ECO:0000313" key="4">
    <source>
        <dbReference type="Proteomes" id="UP000660745"/>
    </source>
</evidence>
<dbReference type="InterPro" id="IPR005543">
    <property type="entry name" value="PASTA_dom"/>
</dbReference>
<evidence type="ECO:0000313" key="3">
    <source>
        <dbReference type="EMBL" id="GGP15613.1"/>
    </source>
</evidence>
<dbReference type="Pfam" id="PF03793">
    <property type="entry name" value="PASTA"/>
    <property type="match status" value="1"/>
</dbReference>
<feature type="domain" description="PASTA" evidence="2">
    <location>
        <begin position="105"/>
        <end position="177"/>
    </location>
</feature>
<dbReference type="SMART" id="SM00740">
    <property type="entry name" value="PASTA"/>
    <property type="match status" value="1"/>
</dbReference>
<dbReference type="CDD" id="cd06577">
    <property type="entry name" value="PASTA_pknB"/>
    <property type="match status" value="1"/>
</dbReference>
<dbReference type="PROSITE" id="PS51178">
    <property type="entry name" value="PASTA"/>
    <property type="match status" value="1"/>
</dbReference>
<proteinExistence type="predicted"/>
<feature type="compositionally biased region" description="Low complexity" evidence="1">
    <location>
        <begin position="1"/>
        <end position="14"/>
    </location>
</feature>
<protein>
    <recommendedName>
        <fullName evidence="2">PASTA domain-containing protein</fullName>
    </recommendedName>
</protein>
<sequence>MDRVGQAVGAHPAGPAVPPNRPPRGRARGNVSDTYSDEAGHARPSPQETTMRFAPALATAVILTTSCTPGGASTPPPVVVTVTATPPAPPAETSPTPADTPSSQAAERKKLPDVTGMNLQAAQDHLQAADFWVLNDKDATGQNRFQVLDRNWQVVRQTPAAGKRIPTDTLITLYAKKIGE</sequence>
<dbReference type="Proteomes" id="UP000660745">
    <property type="component" value="Unassembled WGS sequence"/>
</dbReference>
<reference evidence="3" key="1">
    <citation type="journal article" date="2014" name="Int. J. Syst. Evol. Microbiol.">
        <title>Complete genome sequence of Corynebacterium casei LMG S-19264T (=DSM 44701T), isolated from a smear-ripened cheese.</title>
        <authorList>
            <consortium name="US DOE Joint Genome Institute (JGI-PGF)"/>
            <person name="Walter F."/>
            <person name="Albersmeier A."/>
            <person name="Kalinowski J."/>
            <person name="Ruckert C."/>
        </authorList>
    </citation>
    <scope>NUCLEOTIDE SEQUENCE</scope>
    <source>
        <strain evidence="3">CGMCC 4.7430</strain>
    </source>
</reference>
<feature type="compositionally biased region" description="Low complexity" evidence="1">
    <location>
        <begin position="93"/>
        <end position="105"/>
    </location>
</feature>
<accession>A0A918ACG6</accession>
<organism evidence="3 4">
    <name type="scientific">Nonomuraea glycinis</name>
    <dbReference type="NCBI Taxonomy" id="2047744"/>
    <lineage>
        <taxon>Bacteria</taxon>
        <taxon>Bacillati</taxon>
        <taxon>Actinomycetota</taxon>
        <taxon>Actinomycetes</taxon>
        <taxon>Streptosporangiales</taxon>
        <taxon>Streptosporangiaceae</taxon>
        <taxon>Nonomuraea</taxon>
    </lineage>
</organism>
<comment type="caution">
    <text evidence="3">The sequence shown here is derived from an EMBL/GenBank/DDBJ whole genome shotgun (WGS) entry which is preliminary data.</text>
</comment>
<evidence type="ECO:0000256" key="1">
    <source>
        <dbReference type="SAM" id="MobiDB-lite"/>
    </source>
</evidence>
<dbReference type="EMBL" id="BMNK01000019">
    <property type="protein sequence ID" value="GGP15613.1"/>
    <property type="molecule type" value="Genomic_DNA"/>
</dbReference>
<keyword evidence="4" id="KW-1185">Reference proteome</keyword>
<dbReference type="Gene3D" id="3.30.10.20">
    <property type="match status" value="1"/>
</dbReference>
<dbReference type="AlphaFoldDB" id="A0A918ACG6"/>
<gene>
    <name evidence="3" type="ORF">GCM10012278_76010</name>
</gene>
<reference evidence="3" key="2">
    <citation type="submission" date="2020-09" db="EMBL/GenBank/DDBJ databases">
        <authorList>
            <person name="Sun Q."/>
            <person name="Zhou Y."/>
        </authorList>
    </citation>
    <scope>NUCLEOTIDE SEQUENCE</scope>
    <source>
        <strain evidence="3">CGMCC 4.7430</strain>
    </source>
</reference>